<dbReference type="EMBL" id="GEFM01000410">
    <property type="protein sequence ID" value="JAP75386.1"/>
    <property type="molecule type" value="mRNA"/>
</dbReference>
<dbReference type="GO" id="GO:0003723">
    <property type="term" value="F:RNA binding"/>
    <property type="evidence" value="ECO:0007669"/>
    <property type="project" value="TreeGrafter"/>
</dbReference>
<evidence type="ECO:0000313" key="2">
    <source>
        <dbReference type="EMBL" id="JAP75386.1"/>
    </source>
</evidence>
<feature type="region of interest" description="Disordered" evidence="1">
    <location>
        <begin position="1172"/>
        <end position="1206"/>
    </location>
</feature>
<sequence>MAPYMSLPLKLHILRALDAATYTRAGMQELFATKMLAPPEANVQIDLSLIAEPLDELYESKKSEMLTGYQVLLKLLFLKQSTRATVALTALLKKLHLYDLLCMLHTSVDKIVQDTDLREVKEKDEEGTERTRLEVETGQAAHCTSEDLDKAAVCLDLLCRTYRKAHKEVAQPLRYLPAQSRFEAPQTPFDPYPALFRMFKENHLLEMMSLLASSPVSSSHTGVAFALREFLAVLLKTRPGMLFFLSDHEAANCLHRALLQEESGPVGMEDSVYHQVGVHLVYHLQTLQHVDSLLAYHSKGGVKRELDDAEVVTCLHDLYTVLFSDVGRAAVVDVLAMHDNLDALVPFLRLTGDMDFDTRLCKSVCAGYATELLLLTVHNSDSAHLLKNYSDVLYQLSQQEMTPRLQELSAWIEPTRKLPSYTHESVTFLMGCVKKAAETAALLPPELVTALRILRHLGLPPRDFRSGESDDEEELKYKYVIMQIFANDGLSCFLTILQKISEEYLKPYHGPASLVGQQGAQVVATVKPVVNLLQFMLGYLISCRGTEFKDVTAVPVLLQTFTLLGMIPASSPLRSLAMKVQVEIVETLLTYTQPHLSSAETEEALNKSLWTQMISEVLKYTLRAPYTFVTGLTVLSELLPLPLPLQIREPLSSDDLPKVVNSRKLWSAYLHSLSADIQEIVGTLSYSTCPTVQQLFRRVCIQLSDLAAPSASVVARALLDMLHSSLAEPPFPGSSPPVPMVDPHRAAIVGDDIRGTASLAAPATVLPLVPKLLPSSSTILVLLDQFCFLVSHGPFKVAVLHALKGSPKYGELFTYLLGLLNLSSDELSHIHTQECILSVVQALCDPDIALTPIEENLSGMSTTQANESAKGSAEEKPDLAVLLKKLANSVPPKEQLQAICSALVHHIGTASHSYSSVLLAVRVLVMLTEHDFGFFCIKTALEREPESLCLLLDRLSATFDKDNADSLSTLSACLELMWLLCVPEEEGPLGQLRSLRLGPGELASLINWKGKTHLECHPLLRLEKLLGECSREEEALESLLASIASQLEYLGRAASSSDREMLEPMLPAQDGLSAQFGLRTVYLLGEIDEERLSPSFWLAAAVDDSEQEPEQVEVDLASMMERTLPDFNLKSELEKLILSGEEETGSSKSPLVNKRKLMLGAEAMEPTTKKPFIAPMRGRGFSRGGMGHTSRANDPFRSRPPNTSRPPSMHVDDFLALESHQHPLATGVAKRPIKEVVSVHGRGRSDVGGEVAVFDGGRPMPNRGNAGRFFSPPGLYGRREPSRMDGRDFGAPPFAMGGARSNSMVLRAIPAWSDGRGSSVVPKPLLGASNVVPLTGGPADPQQAFGRASLMEPRSSPRSRVGDPYGMAAMPGSSVGSDRFVRGIRGAMMPTHHAHWMDPRAKAMDSRFISTSIALRVRRDGSVLDRHPRAFTR</sequence>
<dbReference type="InterPro" id="IPR026736">
    <property type="entry name" value="Virilizer"/>
</dbReference>
<dbReference type="GO" id="GO:0036396">
    <property type="term" value="C:RNA N6-methyladenosine methyltransferase complex"/>
    <property type="evidence" value="ECO:0007669"/>
    <property type="project" value="TreeGrafter"/>
</dbReference>
<organism evidence="2">
    <name type="scientific">Ixodes ricinus</name>
    <name type="common">Common tick</name>
    <name type="synonym">Acarus ricinus</name>
    <dbReference type="NCBI Taxonomy" id="34613"/>
    <lineage>
        <taxon>Eukaryota</taxon>
        <taxon>Metazoa</taxon>
        <taxon>Ecdysozoa</taxon>
        <taxon>Arthropoda</taxon>
        <taxon>Chelicerata</taxon>
        <taxon>Arachnida</taxon>
        <taxon>Acari</taxon>
        <taxon>Parasitiformes</taxon>
        <taxon>Ixodida</taxon>
        <taxon>Ixodoidea</taxon>
        <taxon>Ixodidae</taxon>
        <taxon>Ixodinae</taxon>
        <taxon>Ixodes</taxon>
    </lineage>
</organism>
<evidence type="ECO:0000256" key="1">
    <source>
        <dbReference type="SAM" id="MobiDB-lite"/>
    </source>
</evidence>
<dbReference type="PANTHER" id="PTHR23185:SF0">
    <property type="entry name" value="PROTEIN VIRILIZER HOMOLOG"/>
    <property type="match status" value="1"/>
</dbReference>
<proteinExistence type="evidence at transcript level"/>
<protein>
    <submittedName>
        <fullName evidence="2">Putative nuclear membrane protein involved in mrna transport</fullName>
    </submittedName>
</protein>
<dbReference type="PANTHER" id="PTHR23185">
    <property type="entry name" value="PROTEIN VIRILIZER HOMOLOG"/>
    <property type="match status" value="1"/>
</dbReference>
<accession>A0A131YBC6</accession>
<reference evidence="2" key="1">
    <citation type="submission" date="2016-02" db="EMBL/GenBank/DDBJ databases">
        <title>RNAseq analyses of the midgut from blood- or serum-fed Ixodes ricinus ticks.</title>
        <authorList>
            <person name="Perner J."/>
            <person name="Provaznik J."/>
            <person name="Schrenkova J."/>
            <person name="Urbanova V."/>
            <person name="Ribeiro J.M."/>
            <person name="Kopacek P."/>
        </authorList>
    </citation>
    <scope>NUCLEOTIDE SEQUENCE</scope>
    <source>
        <tissue evidence="2">Gut</tissue>
    </source>
</reference>
<feature type="region of interest" description="Disordered" evidence="1">
    <location>
        <begin position="1250"/>
        <end position="1280"/>
    </location>
</feature>
<name>A0A131YBC6_IXORI</name>